<accession>A0A0F9GIB6</accession>
<proteinExistence type="predicted"/>
<comment type="caution">
    <text evidence="1">The sequence shown here is derived from an EMBL/GenBank/DDBJ whole genome shotgun (WGS) entry which is preliminary data.</text>
</comment>
<protein>
    <submittedName>
        <fullName evidence="1">Uncharacterized protein</fullName>
    </submittedName>
</protein>
<name>A0A0F9GIB6_9ZZZZ</name>
<gene>
    <name evidence="1" type="ORF">LCGC14_2117350</name>
</gene>
<evidence type="ECO:0000313" key="1">
    <source>
        <dbReference type="EMBL" id="KKL69200.1"/>
    </source>
</evidence>
<dbReference type="AlphaFoldDB" id="A0A0F9GIB6"/>
<feature type="non-terminal residue" evidence="1">
    <location>
        <position position="47"/>
    </location>
</feature>
<reference evidence="1" key="1">
    <citation type="journal article" date="2015" name="Nature">
        <title>Complex archaea that bridge the gap between prokaryotes and eukaryotes.</title>
        <authorList>
            <person name="Spang A."/>
            <person name="Saw J.H."/>
            <person name="Jorgensen S.L."/>
            <person name="Zaremba-Niedzwiedzka K."/>
            <person name="Martijn J."/>
            <person name="Lind A.E."/>
            <person name="van Eijk R."/>
            <person name="Schleper C."/>
            <person name="Guy L."/>
            <person name="Ettema T.J."/>
        </authorList>
    </citation>
    <scope>NUCLEOTIDE SEQUENCE</scope>
</reference>
<organism evidence="1">
    <name type="scientific">marine sediment metagenome</name>
    <dbReference type="NCBI Taxonomy" id="412755"/>
    <lineage>
        <taxon>unclassified sequences</taxon>
        <taxon>metagenomes</taxon>
        <taxon>ecological metagenomes</taxon>
    </lineage>
</organism>
<dbReference type="EMBL" id="LAZR01026290">
    <property type="protein sequence ID" value="KKL69200.1"/>
    <property type="molecule type" value="Genomic_DNA"/>
</dbReference>
<sequence>MAFIALFAGLLCSPAMAQDEHGHGSGGVPSLKGLANMPAHLQEIRTP</sequence>